<gene>
    <name evidence="3" type="ORF">PPSIR1_40235</name>
</gene>
<proteinExistence type="inferred from homology"/>
<evidence type="ECO:0000313" key="3">
    <source>
        <dbReference type="EMBL" id="EDM81249.1"/>
    </source>
</evidence>
<dbReference type="RefSeq" id="WP_006969526.1">
    <property type="nucleotide sequence ID" value="NZ_ABCS01000004.1"/>
</dbReference>
<dbReference type="STRING" id="391625.PPSIR1_40235"/>
<reference evidence="3 4" key="1">
    <citation type="submission" date="2007-06" db="EMBL/GenBank/DDBJ databases">
        <authorList>
            <person name="Shimkets L."/>
            <person name="Ferriera S."/>
            <person name="Johnson J."/>
            <person name="Kravitz S."/>
            <person name="Beeson K."/>
            <person name="Sutton G."/>
            <person name="Rogers Y.-H."/>
            <person name="Friedman R."/>
            <person name="Frazier M."/>
            <person name="Venter J.C."/>
        </authorList>
    </citation>
    <scope>NUCLEOTIDE SEQUENCE [LARGE SCALE GENOMIC DNA]</scope>
    <source>
        <strain evidence="3 4">SIR-1</strain>
    </source>
</reference>
<keyword evidence="4" id="KW-1185">Reference proteome</keyword>
<dbReference type="AlphaFoldDB" id="A6FYH7"/>
<evidence type="ECO:0000259" key="2">
    <source>
        <dbReference type="Pfam" id="PF03795"/>
    </source>
</evidence>
<accession>A6FYH7</accession>
<dbReference type="InterPro" id="IPR011008">
    <property type="entry name" value="Dimeric_a/b-barrel"/>
</dbReference>
<sequence>MPKFLCLQRKLPSPDSANSAKPSPAQMADMYAQFNAWRERHAASLVDLGGKLGSGKVVSAESADGPFVEVKELVGGYMIVEAEDLEAAATIAGACPGLVRPGSGVEVIEIHVPGA</sequence>
<dbReference type="SUPFAM" id="SSF54909">
    <property type="entry name" value="Dimeric alpha+beta barrel"/>
    <property type="match status" value="1"/>
</dbReference>
<dbReference type="Gene3D" id="3.30.70.1060">
    <property type="entry name" value="Dimeric alpha+beta barrel"/>
    <property type="match status" value="1"/>
</dbReference>
<feature type="domain" description="YCII-related" evidence="2">
    <location>
        <begin position="25"/>
        <end position="103"/>
    </location>
</feature>
<evidence type="ECO:0000313" key="4">
    <source>
        <dbReference type="Proteomes" id="UP000005801"/>
    </source>
</evidence>
<evidence type="ECO:0000256" key="1">
    <source>
        <dbReference type="ARBA" id="ARBA00007689"/>
    </source>
</evidence>
<dbReference type="Proteomes" id="UP000005801">
    <property type="component" value="Unassembled WGS sequence"/>
</dbReference>
<dbReference type="Pfam" id="PF03795">
    <property type="entry name" value="YCII"/>
    <property type="match status" value="1"/>
</dbReference>
<comment type="similarity">
    <text evidence="1">Belongs to the YciI family.</text>
</comment>
<protein>
    <recommendedName>
        <fullName evidence="2">YCII-related domain-containing protein</fullName>
    </recommendedName>
</protein>
<comment type="caution">
    <text evidence="3">The sequence shown here is derived from an EMBL/GenBank/DDBJ whole genome shotgun (WGS) entry which is preliminary data.</text>
</comment>
<dbReference type="eggNOG" id="COG3795">
    <property type="taxonomic scope" value="Bacteria"/>
</dbReference>
<organism evidence="3 4">
    <name type="scientific">Plesiocystis pacifica SIR-1</name>
    <dbReference type="NCBI Taxonomy" id="391625"/>
    <lineage>
        <taxon>Bacteria</taxon>
        <taxon>Pseudomonadati</taxon>
        <taxon>Myxococcota</taxon>
        <taxon>Polyangia</taxon>
        <taxon>Nannocystales</taxon>
        <taxon>Nannocystaceae</taxon>
        <taxon>Plesiocystis</taxon>
    </lineage>
</organism>
<dbReference type="OrthoDB" id="9807535at2"/>
<name>A6FYH7_9BACT</name>
<dbReference type="InterPro" id="IPR005545">
    <property type="entry name" value="YCII"/>
</dbReference>
<dbReference type="EMBL" id="ABCS01000004">
    <property type="protein sequence ID" value="EDM81249.1"/>
    <property type="molecule type" value="Genomic_DNA"/>
</dbReference>